<name>A0A9W7XEX1_9FUNG</name>
<accession>A0A9W7XEX1</accession>
<dbReference type="GO" id="GO:0043048">
    <property type="term" value="P:dolichyl monophosphate biosynthetic process"/>
    <property type="evidence" value="ECO:0007669"/>
    <property type="project" value="TreeGrafter"/>
</dbReference>
<evidence type="ECO:0000256" key="6">
    <source>
        <dbReference type="ARBA" id="ARBA00022777"/>
    </source>
</evidence>
<feature type="transmembrane region" description="Helical" evidence="10">
    <location>
        <begin position="462"/>
        <end position="480"/>
    </location>
</feature>
<dbReference type="PANTHER" id="PTHR13205">
    <property type="entry name" value="TRANSMEMBRANE PROTEIN 15-RELATED"/>
    <property type="match status" value="1"/>
</dbReference>
<evidence type="ECO:0000256" key="1">
    <source>
        <dbReference type="ARBA" id="ARBA00004477"/>
    </source>
</evidence>
<reference evidence="11" key="1">
    <citation type="submission" date="2022-07" db="EMBL/GenBank/DDBJ databases">
        <title>Phylogenomic reconstructions and comparative analyses of Kickxellomycotina fungi.</title>
        <authorList>
            <person name="Reynolds N.K."/>
            <person name="Stajich J.E."/>
            <person name="Barry K."/>
            <person name="Grigoriev I.V."/>
            <person name="Crous P."/>
            <person name="Smith M.E."/>
        </authorList>
    </citation>
    <scope>NUCLEOTIDE SEQUENCE</scope>
    <source>
        <strain evidence="11">NBRC 105413</strain>
    </source>
</reference>
<feature type="transmembrane region" description="Helical" evidence="10">
    <location>
        <begin position="336"/>
        <end position="355"/>
    </location>
</feature>
<keyword evidence="5 10" id="KW-0812">Transmembrane</keyword>
<feature type="transmembrane region" description="Helical" evidence="10">
    <location>
        <begin position="105"/>
        <end position="123"/>
    </location>
</feature>
<gene>
    <name evidence="11" type="primary">SEC59</name>
    <name evidence="11" type="ORF">LPJ64_006248</name>
</gene>
<evidence type="ECO:0000313" key="12">
    <source>
        <dbReference type="Proteomes" id="UP001145021"/>
    </source>
</evidence>
<dbReference type="InterPro" id="IPR032974">
    <property type="entry name" value="Polypren_kinase"/>
</dbReference>
<comment type="similarity">
    <text evidence="2">Belongs to the polyprenol kinase family.</text>
</comment>
<feature type="transmembrane region" description="Helical" evidence="10">
    <location>
        <begin position="159"/>
        <end position="176"/>
    </location>
</feature>
<protein>
    <recommendedName>
        <fullName evidence="3">dolichol kinase</fullName>
        <ecNumber evidence="3">2.7.1.108</ecNumber>
    </recommendedName>
</protein>
<evidence type="ECO:0000256" key="9">
    <source>
        <dbReference type="ARBA" id="ARBA00023136"/>
    </source>
</evidence>
<evidence type="ECO:0000256" key="8">
    <source>
        <dbReference type="ARBA" id="ARBA00022989"/>
    </source>
</evidence>
<feature type="transmembrane region" description="Helical" evidence="10">
    <location>
        <begin position="361"/>
        <end position="378"/>
    </location>
</feature>
<dbReference type="Proteomes" id="UP001145021">
    <property type="component" value="Unassembled WGS sequence"/>
</dbReference>
<feature type="transmembrane region" description="Helical" evidence="10">
    <location>
        <begin position="78"/>
        <end position="99"/>
    </location>
</feature>
<evidence type="ECO:0000256" key="2">
    <source>
        <dbReference type="ARBA" id="ARBA00010794"/>
    </source>
</evidence>
<dbReference type="GO" id="GO:0005789">
    <property type="term" value="C:endoplasmic reticulum membrane"/>
    <property type="evidence" value="ECO:0007669"/>
    <property type="project" value="UniProtKB-SubCell"/>
</dbReference>
<dbReference type="EC" id="2.7.1.108" evidence="3"/>
<organism evidence="11 12">
    <name type="scientific">Coemansia asiatica</name>
    <dbReference type="NCBI Taxonomy" id="1052880"/>
    <lineage>
        <taxon>Eukaryota</taxon>
        <taxon>Fungi</taxon>
        <taxon>Fungi incertae sedis</taxon>
        <taxon>Zoopagomycota</taxon>
        <taxon>Kickxellomycotina</taxon>
        <taxon>Kickxellomycetes</taxon>
        <taxon>Kickxellales</taxon>
        <taxon>Kickxellaceae</taxon>
        <taxon>Coemansia</taxon>
    </lineage>
</organism>
<keyword evidence="8 10" id="KW-1133">Transmembrane helix</keyword>
<feature type="transmembrane region" description="Helical" evidence="10">
    <location>
        <begin position="486"/>
        <end position="504"/>
    </location>
</feature>
<dbReference type="GO" id="GO:0004168">
    <property type="term" value="F:dolichol kinase activity"/>
    <property type="evidence" value="ECO:0007669"/>
    <property type="project" value="UniProtKB-EC"/>
</dbReference>
<keyword evidence="12" id="KW-1185">Reference proteome</keyword>
<evidence type="ECO:0000313" key="11">
    <source>
        <dbReference type="EMBL" id="KAJ1641839.1"/>
    </source>
</evidence>
<evidence type="ECO:0000256" key="7">
    <source>
        <dbReference type="ARBA" id="ARBA00022824"/>
    </source>
</evidence>
<keyword evidence="7" id="KW-0256">Endoplasmic reticulum</keyword>
<keyword evidence="6 11" id="KW-0418">Kinase</keyword>
<comment type="caution">
    <text evidence="11">The sequence shown here is derived from an EMBL/GenBank/DDBJ whole genome shotgun (WGS) entry which is preliminary data.</text>
</comment>
<feature type="transmembrane region" description="Helical" evidence="10">
    <location>
        <begin position="15"/>
        <end position="35"/>
    </location>
</feature>
<evidence type="ECO:0000256" key="4">
    <source>
        <dbReference type="ARBA" id="ARBA00022679"/>
    </source>
</evidence>
<keyword evidence="4" id="KW-0808">Transferase</keyword>
<feature type="transmembrane region" description="Helical" evidence="10">
    <location>
        <begin position="135"/>
        <end position="153"/>
    </location>
</feature>
<dbReference type="EMBL" id="JANBOH010000599">
    <property type="protein sequence ID" value="KAJ1641839.1"/>
    <property type="molecule type" value="Genomic_DNA"/>
</dbReference>
<comment type="subcellular location">
    <subcellularLocation>
        <location evidence="1">Endoplasmic reticulum membrane</location>
        <topology evidence="1">Multi-pass membrane protein</topology>
    </subcellularLocation>
</comment>
<feature type="transmembrane region" description="Helical" evidence="10">
    <location>
        <begin position="399"/>
        <end position="417"/>
    </location>
</feature>
<evidence type="ECO:0000256" key="5">
    <source>
        <dbReference type="ARBA" id="ARBA00022692"/>
    </source>
</evidence>
<keyword evidence="9 10" id="KW-0472">Membrane</keyword>
<sequence length="567" mass="61269">MTTTANSAIGRQGRLYYETCIPASLLIFAAWAYGVKRGGESWSFSAVAICLAINSLWQQRPRRFSGIGPQLEEKIRAGADDGMVWGVLLVPLIVFVKYLDIAHGSAFSEHIAISLAMSMTVSIFTRSEYIGVKMVFRDIGIWVFGIGALGYGMPAYTGLVWKYVLLLIICSLSFFLTAKTVYAFPGGFTLGEAAVAVQTLNLALVDVPGRIFAKGSSVEAVLLEVAVLGLVVLVAVLFYASKQRHRIKRAFEPAAFSSIVLVYLWLAVLVVNFAIRENLLIWAFKKAFLDSTANLLLIGYWVCALSISALLYLATGSAKSAPAQSKFWLHVRRKSYHALATLLFTPGILFASQLLHLGFTAALIVFVFVECLRAFDVYPLASVIDQFLRRFTDHRDSGLVITSHFYLLLGCALPVWLGGSSDIAKLSGVLTLGVADTAASLVGTRFGRRKWPGSPKTLEGSAAFAASLCAAAGLVLFAMVDGQSMGNVLLLFALCIGLAVLEALTEQNDNLVVPLSMYAAVHVFLSDKARIHAVPALMATVAWAAPSVSSSAGSSIVTRHLRQFKKI</sequence>
<feature type="transmembrane region" description="Helical" evidence="10">
    <location>
        <begin position="295"/>
        <end position="315"/>
    </location>
</feature>
<feature type="transmembrane region" description="Helical" evidence="10">
    <location>
        <begin position="253"/>
        <end position="275"/>
    </location>
</feature>
<dbReference type="PANTHER" id="PTHR13205:SF15">
    <property type="entry name" value="DOLICHOL KINASE"/>
    <property type="match status" value="1"/>
</dbReference>
<evidence type="ECO:0000256" key="10">
    <source>
        <dbReference type="SAM" id="Phobius"/>
    </source>
</evidence>
<proteinExistence type="inferred from homology"/>
<evidence type="ECO:0000256" key="3">
    <source>
        <dbReference type="ARBA" id="ARBA00012132"/>
    </source>
</evidence>
<dbReference type="AlphaFoldDB" id="A0A9W7XEX1"/>
<feature type="transmembrane region" description="Helical" evidence="10">
    <location>
        <begin position="220"/>
        <end position="241"/>
    </location>
</feature>